<reference evidence="1" key="1">
    <citation type="submission" date="2020-04" db="EMBL/GenBank/DDBJ databases">
        <title>A chromosome-scale assembly and high-density genetic map of the yellow drum (Nibea albiflora) genome.</title>
        <authorList>
            <person name="Xu D."/>
            <person name="Zhang W."/>
            <person name="Chen R."/>
            <person name="Tan P."/>
            <person name="Wang L."/>
            <person name="Song H."/>
            <person name="Tian L."/>
            <person name="Zhu Q."/>
            <person name="Wang B."/>
        </authorList>
    </citation>
    <scope>NUCLEOTIDE SEQUENCE</scope>
    <source>
        <strain evidence="1">ZJHYS-2018</strain>
    </source>
</reference>
<proteinExistence type="predicted"/>
<organism evidence="1 2">
    <name type="scientific">Nibea albiflora</name>
    <name type="common">Yellow drum</name>
    <name type="synonym">Corvina albiflora</name>
    <dbReference type="NCBI Taxonomy" id="240163"/>
    <lineage>
        <taxon>Eukaryota</taxon>
        <taxon>Metazoa</taxon>
        <taxon>Chordata</taxon>
        <taxon>Craniata</taxon>
        <taxon>Vertebrata</taxon>
        <taxon>Euteleostomi</taxon>
        <taxon>Actinopterygii</taxon>
        <taxon>Neopterygii</taxon>
        <taxon>Teleostei</taxon>
        <taxon>Neoteleostei</taxon>
        <taxon>Acanthomorphata</taxon>
        <taxon>Eupercaria</taxon>
        <taxon>Sciaenidae</taxon>
        <taxon>Nibea</taxon>
    </lineage>
</organism>
<protein>
    <submittedName>
        <fullName evidence="1">Uncharacterized protein</fullName>
    </submittedName>
</protein>
<evidence type="ECO:0000313" key="1">
    <source>
        <dbReference type="EMBL" id="KAG8006559.1"/>
    </source>
</evidence>
<dbReference type="Proteomes" id="UP000805704">
    <property type="component" value="Chromosome 20"/>
</dbReference>
<dbReference type="EMBL" id="CM024808">
    <property type="protein sequence ID" value="KAG8006559.1"/>
    <property type="molecule type" value="Genomic_DNA"/>
</dbReference>
<keyword evidence="2" id="KW-1185">Reference proteome</keyword>
<sequence>MYLCGSSYAALTVDITSCINVVYDPDVVRSLVKLLSRILKRPSAEVLPEVLICSTIRNQETYSGFKQQLEKAGISHRVITAPVSHVFPYNRASTIEMIQLYT</sequence>
<gene>
    <name evidence="1" type="ORF">GBF38_021008</name>
</gene>
<accession>A0ACB7EXC2</accession>
<name>A0ACB7EXC2_NIBAL</name>
<evidence type="ECO:0000313" key="2">
    <source>
        <dbReference type="Proteomes" id="UP000805704"/>
    </source>
</evidence>
<comment type="caution">
    <text evidence="1">The sequence shown here is derived from an EMBL/GenBank/DDBJ whole genome shotgun (WGS) entry which is preliminary data.</text>
</comment>